<evidence type="ECO:0000256" key="1">
    <source>
        <dbReference type="SAM" id="MobiDB-lite"/>
    </source>
</evidence>
<gene>
    <name evidence="2" type="ORF">L5515_004408</name>
</gene>
<feature type="compositionally biased region" description="Basic and acidic residues" evidence="1">
    <location>
        <begin position="74"/>
        <end position="97"/>
    </location>
</feature>
<reference evidence="2 3" key="1">
    <citation type="submission" date="2022-04" db="EMBL/GenBank/DDBJ databases">
        <title>Chromosome-level reference genomes for two strains of Caenorhabditis briggsae: an improved platform for comparative genomics.</title>
        <authorList>
            <person name="Stevens L."/>
            <person name="Andersen E."/>
        </authorList>
    </citation>
    <scope>NUCLEOTIDE SEQUENCE [LARGE SCALE GENOMIC DNA]</scope>
    <source>
        <strain evidence="2">VX34</strain>
        <tissue evidence="2">Whole-organism</tissue>
    </source>
</reference>
<accession>A0AAE9EKP3</accession>
<dbReference type="Proteomes" id="UP000829354">
    <property type="component" value="Chromosome III"/>
</dbReference>
<keyword evidence="3" id="KW-1185">Reference proteome</keyword>
<dbReference type="EMBL" id="CP092622">
    <property type="protein sequence ID" value="UMM23936.1"/>
    <property type="molecule type" value="Genomic_DNA"/>
</dbReference>
<feature type="region of interest" description="Disordered" evidence="1">
    <location>
        <begin position="69"/>
        <end position="97"/>
    </location>
</feature>
<name>A0AAE9EKP3_CAEBR</name>
<sequence>MDSCEEECDLEVDSDEEEQLLGEKCISLLASLLPPSSSTLLNNAIHLELDEFEPPPPLFNLLEEQQFQEGLEEDKDKENEKEFADSEKDIEESNEKELLDNEGANTVHFIILDHFLPVIYFYVS</sequence>
<evidence type="ECO:0000313" key="3">
    <source>
        <dbReference type="Proteomes" id="UP000829354"/>
    </source>
</evidence>
<organism evidence="2 3">
    <name type="scientific">Caenorhabditis briggsae</name>
    <dbReference type="NCBI Taxonomy" id="6238"/>
    <lineage>
        <taxon>Eukaryota</taxon>
        <taxon>Metazoa</taxon>
        <taxon>Ecdysozoa</taxon>
        <taxon>Nematoda</taxon>
        <taxon>Chromadorea</taxon>
        <taxon>Rhabditida</taxon>
        <taxon>Rhabditina</taxon>
        <taxon>Rhabditomorpha</taxon>
        <taxon>Rhabditoidea</taxon>
        <taxon>Rhabditidae</taxon>
        <taxon>Peloderinae</taxon>
        <taxon>Caenorhabditis</taxon>
    </lineage>
</organism>
<protein>
    <submittedName>
        <fullName evidence="2">Uncharacterized protein</fullName>
    </submittedName>
</protein>
<evidence type="ECO:0000313" key="2">
    <source>
        <dbReference type="EMBL" id="UMM23936.1"/>
    </source>
</evidence>
<dbReference type="AlphaFoldDB" id="A0AAE9EKP3"/>
<proteinExistence type="predicted"/>